<dbReference type="PANTHER" id="PTHR43427">
    <property type="entry name" value="CHLORIDE CHANNEL PROTEIN CLC-E"/>
    <property type="match status" value="1"/>
</dbReference>
<feature type="transmembrane region" description="Helical" evidence="5">
    <location>
        <begin position="263"/>
        <end position="284"/>
    </location>
</feature>
<accession>A0ABS1LI68</accession>
<gene>
    <name evidence="6" type="ORF">HGK34_06535</name>
</gene>
<evidence type="ECO:0000256" key="1">
    <source>
        <dbReference type="ARBA" id="ARBA00004141"/>
    </source>
</evidence>
<proteinExistence type="predicted"/>
<feature type="transmembrane region" description="Helical" evidence="5">
    <location>
        <begin position="366"/>
        <end position="385"/>
    </location>
</feature>
<dbReference type="Gene3D" id="1.10.3080.10">
    <property type="entry name" value="Clc chloride channel"/>
    <property type="match status" value="1"/>
</dbReference>
<dbReference type="CDD" id="cd00400">
    <property type="entry name" value="Voltage_gated_ClC"/>
    <property type="match status" value="1"/>
</dbReference>
<comment type="subcellular location">
    <subcellularLocation>
        <location evidence="1">Membrane</location>
        <topology evidence="1">Multi-pass membrane protein</topology>
    </subcellularLocation>
</comment>
<evidence type="ECO:0000256" key="2">
    <source>
        <dbReference type="ARBA" id="ARBA00022692"/>
    </source>
</evidence>
<evidence type="ECO:0000256" key="4">
    <source>
        <dbReference type="ARBA" id="ARBA00023136"/>
    </source>
</evidence>
<organism evidence="6 7">
    <name type="scientific">Myceligenerans indicum</name>
    <dbReference type="NCBI Taxonomy" id="2593663"/>
    <lineage>
        <taxon>Bacteria</taxon>
        <taxon>Bacillati</taxon>
        <taxon>Actinomycetota</taxon>
        <taxon>Actinomycetes</taxon>
        <taxon>Micrococcales</taxon>
        <taxon>Promicromonosporaceae</taxon>
        <taxon>Myceligenerans</taxon>
    </lineage>
</organism>
<feature type="transmembrane region" description="Helical" evidence="5">
    <location>
        <begin position="176"/>
        <end position="200"/>
    </location>
</feature>
<dbReference type="SUPFAM" id="SSF81340">
    <property type="entry name" value="Clc chloride channel"/>
    <property type="match status" value="1"/>
</dbReference>
<feature type="transmembrane region" description="Helical" evidence="5">
    <location>
        <begin position="90"/>
        <end position="108"/>
    </location>
</feature>
<dbReference type="Pfam" id="PF00654">
    <property type="entry name" value="Voltage_CLC"/>
    <property type="match status" value="1"/>
</dbReference>
<feature type="transmembrane region" description="Helical" evidence="5">
    <location>
        <begin position="331"/>
        <end position="354"/>
    </location>
</feature>
<feature type="transmembrane region" description="Helical" evidence="5">
    <location>
        <begin position="45"/>
        <end position="70"/>
    </location>
</feature>
<feature type="transmembrane region" description="Helical" evidence="5">
    <location>
        <begin position="425"/>
        <end position="445"/>
    </location>
</feature>
<reference evidence="6 7" key="1">
    <citation type="journal article" date="2021" name="Arch. Microbiol.">
        <title>Myceligenerans indicum sp. nov., an actinobacterium isolated from mangrove sediment of Sundarbans, India.</title>
        <authorList>
            <person name="Asha K."/>
            <person name="Bhadury P."/>
        </authorList>
    </citation>
    <scope>NUCLEOTIDE SEQUENCE [LARGE SCALE GENOMIC DNA]</scope>
    <source>
        <strain evidence="6 7">I2</strain>
    </source>
</reference>
<protein>
    <submittedName>
        <fullName evidence="6">Chloride channel protein</fullName>
    </submittedName>
</protein>
<dbReference type="InterPro" id="IPR014743">
    <property type="entry name" value="Cl-channel_core"/>
</dbReference>
<keyword evidence="7" id="KW-1185">Reference proteome</keyword>
<dbReference type="EMBL" id="JABBYC010000007">
    <property type="protein sequence ID" value="MBL0885935.1"/>
    <property type="molecule type" value="Genomic_DNA"/>
</dbReference>
<evidence type="ECO:0000256" key="3">
    <source>
        <dbReference type="ARBA" id="ARBA00022989"/>
    </source>
</evidence>
<dbReference type="InterPro" id="IPR001807">
    <property type="entry name" value="ClC"/>
</dbReference>
<evidence type="ECO:0000256" key="5">
    <source>
        <dbReference type="SAM" id="Phobius"/>
    </source>
</evidence>
<evidence type="ECO:0000313" key="6">
    <source>
        <dbReference type="EMBL" id="MBL0885935.1"/>
    </source>
</evidence>
<dbReference type="Proteomes" id="UP000675409">
    <property type="component" value="Unassembled WGS sequence"/>
</dbReference>
<comment type="caution">
    <text evidence="6">The sequence shown here is derived from an EMBL/GenBank/DDBJ whole genome shotgun (WGS) entry which is preliminary data.</text>
</comment>
<name>A0ABS1LI68_9MICO</name>
<keyword evidence="2 5" id="KW-0812">Transmembrane</keyword>
<dbReference type="RefSeq" id="WP_201845782.1">
    <property type="nucleotide sequence ID" value="NZ_JABBYC010000007.1"/>
</dbReference>
<evidence type="ECO:0000313" key="7">
    <source>
        <dbReference type="Proteomes" id="UP000675409"/>
    </source>
</evidence>
<feature type="transmembrane region" description="Helical" evidence="5">
    <location>
        <begin position="397"/>
        <end position="419"/>
    </location>
</feature>
<dbReference type="InterPro" id="IPR050368">
    <property type="entry name" value="ClC-type_chloride_channel"/>
</dbReference>
<keyword evidence="4 5" id="KW-0472">Membrane</keyword>
<keyword evidence="3 5" id="KW-1133">Transmembrane helix</keyword>
<sequence length="456" mass="44296">MRTRPVGATIGVTGGRAAEGVVTLTRESVGAGAPSDAGRRPGLGALAALAAVVGVLAALGAALFSSLVHLVEGWLWESVPHAMGRAEAPWWWVLLLLVIGAVGVAGATRLPGHGGHRPLDGLAFDITPRELPSTLLATSSSLVFGAVLGPEAPLLAIGSSIGFAVHRRMRSPASRVLVMAGAAAGLGVVLGNPAVTALLVLEAAFLSARPSPERPLGMMVVILVALGAGYLVRIGVGGWSGVHVPELSMGDIGSYPAVRVTDLLVGAGVAVVVAALVVAATRGAEAASRVGASRPSAALVTGALVIGGLAVVVRAVTGAEVGTVLFSGQQALGGVGSTAGGTLLVIVLAKAAAYAVSLGTGFRGGIIFPAVFLGAAVGAAAAALVPGTSLAPMVACGIAAGAAAAAGLPVTALVLALLLCLSAGPAVTVPAILGAVGGAMAKAFARARRPAPARGD</sequence>
<feature type="transmembrane region" description="Helical" evidence="5">
    <location>
        <begin position="220"/>
        <end position="242"/>
    </location>
</feature>
<feature type="transmembrane region" description="Helical" evidence="5">
    <location>
        <begin position="296"/>
        <end position="319"/>
    </location>
</feature>